<proteinExistence type="predicted"/>
<dbReference type="EMBL" id="OX596098">
    <property type="protein sequence ID" value="CAM9652704.1"/>
    <property type="molecule type" value="Genomic_DNA"/>
</dbReference>
<protein>
    <submittedName>
        <fullName evidence="1">Uncharacterized protein</fullName>
    </submittedName>
</protein>
<name>A0AC59YFD7_RANTA</name>
<accession>A0AC59YFD7</accession>
<organism evidence="1 2">
    <name type="scientific">Rangifer tarandus platyrhynchus</name>
    <name type="common">Svalbard reindeer</name>
    <dbReference type="NCBI Taxonomy" id="3082113"/>
    <lineage>
        <taxon>Eukaryota</taxon>
        <taxon>Metazoa</taxon>
        <taxon>Chordata</taxon>
        <taxon>Craniata</taxon>
        <taxon>Vertebrata</taxon>
        <taxon>Euteleostomi</taxon>
        <taxon>Mammalia</taxon>
        <taxon>Eutheria</taxon>
        <taxon>Laurasiatheria</taxon>
        <taxon>Artiodactyla</taxon>
        <taxon>Ruminantia</taxon>
        <taxon>Pecora</taxon>
        <taxon>Cervidae</taxon>
        <taxon>Odocoileinae</taxon>
        <taxon>Rangifer</taxon>
    </lineage>
</organism>
<reference evidence="1" key="2">
    <citation type="submission" date="2025-03" db="EMBL/GenBank/DDBJ databases">
        <authorList>
            <consortium name="ELIXIR-Norway"/>
            <consortium name="Elixir Norway"/>
        </authorList>
    </citation>
    <scope>NUCLEOTIDE SEQUENCE</scope>
</reference>
<dbReference type="Proteomes" id="UP001162501">
    <property type="component" value="Chromosome 14"/>
</dbReference>
<sequence length="126" mass="13180">MLALHRPSPEKLLAPSSPFALAAQRRAVGLSLRDLQLGVCVTSLPVSSGAPGPPLLLRPLPPRRAQVPGPPSQLLLLCPCAHCGEARVHLGHTEPHRQFPETGCGHAGPCGLSDGKTPTAMTTREP</sequence>
<evidence type="ECO:0000313" key="2">
    <source>
        <dbReference type="Proteomes" id="UP001162501"/>
    </source>
</evidence>
<gene>
    <name evidence="1" type="ORF">MRATA1EN22A_LOCUS5546</name>
</gene>
<reference evidence="1" key="1">
    <citation type="submission" date="2023-05" db="EMBL/GenBank/DDBJ databases">
        <authorList>
            <consortium name="ELIXIR-Norway"/>
        </authorList>
    </citation>
    <scope>NUCLEOTIDE SEQUENCE</scope>
</reference>
<evidence type="ECO:0000313" key="1">
    <source>
        <dbReference type="EMBL" id="CAM9652704.1"/>
    </source>
</evidence>